<evidence type="ECO:0000256" key="1">
    <source>
        <dbReference type="ARBA" id="ARBA00022443"/>
    </source>
</evidence>
<dbReference type="Gene3D" id="2.30.30.40">
    <property type="entry name" value="SH3 Domains"/>
    <property type="match status" value="1"/>
</dbReference>
<gene>
    <name evidence="5" type="ORF">P5673_025489</name>
</gene>
<evidence type="ECO:0000256" key="2">
    <source>
        <dbReference type="PROSITE-ProRule" id="PRU00192"/>
    </source>
</evidence>
<dbReference type="AlphaFoldDB" id="A0AAD9Q210"/>
<dbReference type="PANTHER" id="PTHR14167">
    <property type="entry name" value="SH3 DOMAIN-CONTAINING"/>
    <property type="match status" value="1"/>
</dbReference>
<keyword evidence="6" id="KW-1185">Reference proteome</keyword>
<dbReference type="PRINTS" id="PR00452">
    <property type="entry name" value="SH3DOMAIN"/>
</dbReference>
<evidence type="ECO:0000259" key="4">
    <source>
        <dbReference type="PROSITE" id="PS50002"/>
    </source>
</evidence>
<dbReference type="InterPro" id="IPR001452">
    <property type="entry name" value="SH3_domain"/>
</dbReference>
<dbReference type="GO" id="GO:0016477">
    <property type="term" value="P:cell migration"/>
    <property type="evidence" value="ECO:0007669"/>
    <property type="project" value="TreeGrafter"/>
</dbReference>
<dbReference type="PRINTS" id="PR00499">
    <property type="entry name" value="P67PHOX"/>
</dbReference>
<dbReference type="Proteomes" id="UP001249851">
    <property type="component" value="Unassembled WGS sequence"/>
</dbReference>
<dbReference type="Pfam" id="PF14604">
    <property type="entry name" value="SH3_9"/>
    <property type="match status" value="1"/>
</dbReference>
<dbReference type="PANTHER" id="PTHR14167:SF6">
    <property type="entry name" value="SH3 DOMAIN-CONTAINING KINASE-BINDING PROTEIN 1"/>
    <property type="match status" value="1"/>
</dbReference>
<evidence type="ECO:0000256" key="3">
    <source>
        <dbReference type="SAM" id="MobiDB-lite"/>
    </source>
</evidence>
<protein>
    <submittedName>
        <fullName evidence="5">Unconventional myosin-If</fullName>
    </submittedName>
</protein>
<dbReference type="SUPFAM" id="SSF50044">
    <property type="entry name" value="SH3-domain"/>
    <property type="match status" value="1"/>
</dbReference>
<proteinExistence type="predicted"/>
<dbReference type="InterPro" id="IPR050384">
    <property type="entry name" value="Endophilin_SH3RF"/>
</dbReference>
<evidence type="ECO:0000313" key="6">
    <source>
        <dbReference type="Proteomes" id="UP001249851"/>
    </source>
</evidence>
<dbReference type="EMBL" id="JARQWQ010000079">
    <property type="protein sequence ID" value="KAK2553283.1"/>
    <property type="molecule type" value="Genomic_DNA"/>
</dbReference>
<accession>A0AAD9Q210</accession>
<dbReference type="PROSITE" id="PS50002">
    <property type="entry name" value="SH3"/>
    <property type="match status" value="1"/>
</dbReference>
<dbReference type="SMART" id="SM00326">
    <property type="entry name" value="SH3"/>
    <property type="match status" value="1"/>
</dbReference>
<reference evidence="5" key="2">
    <citation type="journal article" date="2023" name="Science">
        <title>Genomic signatures of disease resistance in endangered staghorn corals.</title>
        <authorList>
            <person name="Vollmer S.V."/>
            <person name="Selwyn J.D."/>
            <person name="Despard B.A."/>
            <person name="Roesel C.L."/>
        </authorList>
    </citation>
    <scope>NUCLEOTIDE SEQUENCE</scope>
    <source>
        <strain evidence="5">K2</strain>
    </source>
</reference>
<name>A0AAD9Q210_ACRCE</name>
<organism evidence="5 6">
    <name type="scientific">Acropora cervicornis</name>
    <name type="common">Staghorn coral</name>
    <dbReference type="NCBI Taxonomy" id="6130"/>
    <lineage>
        <taxon>Eukaryota</taxon>
        <taxon>Metazoa</taxon>
        <taxon>Cnidaria</taxon>
        <taxon>Anthozoa</taxon>
        <taxon>Hexacorallia</taxon>
        <taxon>Scleractinia</taxon>
        <taxon>Astrocoeniina</taxon>
        <taxon>Acroporidae</taxon>
        <taxon>Acropora</taxon>
    </lineage>
</organism>
<evidence type="ECO:0000313" key="5">
    <source>
        <dbReference type="EMBL" id="KAK2553283.1"/>
    </source>
</evidence>
<sequence>MNSKKMSLSKRPPAPGKPKVKPKPTPTLPRCKTIYPYDATDVDELSFESDEIIEIIKEDPSGWWTGKLRGREGLFPCNYIEKL</sequence>
<keyword evidence="1 2" id="KW-0728">SH3 domain</keyword>
<dbReference type="InterPro" id="IPR036028">
    <property type="entry name" value="SH3-like_dom_sf"/>
</dbReference>
<comment type="caution">
    <text evidence="5">The sequence shown here is derived from an EMBL/GenBank/DDBJ whole genome shotgun (WGS) entry which is preliminary data.</text>
</comment>
<reference evidence="5" key="1">
    <citation type="journal article" date="2023" name="G3 (Bethesda)">
        <title>Whole genome assembly and annotation of the endangered Caribbean coral Acropora cervicornis.</title>
        <authorList>
            <person name="Selwyn J.D."/>
            <person name="Vollmer S.V."/>
        </authorList>
    </citation>
    <scope>NUCLEOTIDE SEQUENCE</scope>
    <source>
        <strain evidence="5">K2</strain>
    </source>
</reference>
<dbReference type="GO" id="GO:0007015">
    <property type="term" value="P:actin filament organization"/>
    <property type="evidence" value="ECO:0007669"/>
    <property type="project" value="TreeGrafter"/>
</dbReference>
<dbReference type="FunFam" id="2.30.30.40:FF:000072">
    <property type="entry name" value="Unconventional Myosin IB"/>
    <property type="match status" value="1"/>
</dbReference>
<feature type="domain" description="SH3" evidence="4">
    <location>
        <begin position="26"/>
        <end position="83"/>
    </location>
</feature>
<feature type="region of interest" description="Disordered" evidence="3">
    <location>
        <begin position="1"/>
        <end position="27"/>
    </location>
</feature>